<dbReference type="Pfam" id="PF00126">
    <property type="entry name" value="HTH_1"/>
    <property type="match status" value="1"/>
</dbReference>
<evidence type="ECO:0000256" key="4">
    <source>
        <dbReference type="ARBA" id="ARBA00023163"/>
    </source>
</evidence>
<evidence type="ECO:0000259" key="8">
    <source>
        <dbReference type="PROSITE" id="PS50931"/>
    </source>
</evidence>
<dbReference type="PANTHER" id="PTHR30537">
    <property type="entry name" value="HTH-TYPE TRANSCRIPTIONAL REGULATOR"/>
    <property type="match status" value="1"/>
</dbReference>
<evidence type="ECO:0000313" key="10">
    <source>
        <dbReference type="Proteomes" id="UP000283817"/>
    </source>
</evidence>
<evidence type="ECO:0000256" key="5">
    <source>
        <dbReference type="ARBA" id="ARBA00054626"/>
    </source>
</evidence>
<dbReference type="InterPro" id="IPR000847">
    <property type="entry name" value="LysR_HTH_N"/>
</dbReference>
<feature type="domain" description="HTH lysR-type" evidence="8">
    <location>
        <begin position="1"/>
        <end position="59"/>
    </location>
</feature>
<dbReference type="Gene3D" id="1.10.10.10">
    <property type="entry name" value="Winged helix-like DNA-binding domain superfamily/Winged helix DNA-binding domain"/>
    <property type="match status" value="1"/>
</dbReference>
<sequence length="304" mass="33820">MDRLEAMRMLLAVVDAGSISAGSRKLNAPLPSVSRKVAELERHLGTNLIVRTSRNLQLTDAGRDYVDAARKIMADLDEAERRASGEYQTPRGVLTITMPIEYGRRYVLPVALSFMDKYPEVSLNLLSLDRTVDLVSEQVDIAIRLGDLADSSLHAVKVGEFRLLTCASPAYLKRHGMPERPGDLIDRDGIIFNKRTFFWTFDVDGTPMEAVPRNRLEVNTAANCVDAAVGGAGIARLFDYQVPEELASGALVPILRDFDGTPQPIHIVYARQGLLALKVRAFVDWALPRLRLRYLNEDNQTLSE</sequence>
<comment type="caution">
    <text evidence="9">The sequence shown here is derived from an EMBL/GenBank/DDBJ whole genome shotgun (WGS) entry which is preliminary data.</text>
</comment>
<dbReference type="PROSITE" id="PS50931">
    <property type="entry name" value="HTH_LYSR"/>
    <property type="match status" value="1"/>
</dbReference>
<dbReference type="Gene3D" id="3.40.190.290">
    <property type="match status" value="1"/>
</dbReference>
<dbReference type="SUPFAM" id="SSF46785">
    <property type="entry name" value="Winged helix' DNA-binding domain"/>
    <property type="match status" value="1"/>
</dbReference>
<keyword evidence="4" id="KW-0804">Transcription</keyword>
<dbReference type="SUPFAM" id="SSF53850">
    <property type="entry name" value="Periplasmic binding protein-like II"/>
    <property type="match status" value="1"/>
</dbReference>
<dbReference type="Proteomes" id="UP000283817">
    <property type="component" value="Unassembled WGS sequence"/>
</dbReference>
<dbReference type="FunFam" id="1.10.10.10:FF:000001">
    <property type="entry name" value="LysR family transcriptional regulator"/>
    <property type="match status" value="1"/>
</dbReference>
<comment type="function">
    <text evidence="5">Transcriptional regulator of the ttuABCDE tartrate utilization operon.</text>
</comment>
<dbReference type="EMBL" id="SBHX01000013">
    <property type="protein sequence ID" value="RWX34986.1"/>
    <property type="molecule type" value="Genomic_DNA"/>
</dbReference>
<comment type="similarity">
    <text evidence="1">Belongs to the LysR transcriptional regulatory family.</text>
</comment>
<dbReference type="GO" id="GO:0003700">
    <property type="term" value="F:DNA-binding transcription factor activity"/>
    <property type="evidence" value="ECO:0007669"/>
    <property type="project" value="InterPro"/>
</dbReference>
<evidence type="ECO:0000256" key="1">
    <source>
        <dbReference type="ARBA" id="ARBA00009437"/>
    </source>
</evidence>
<dbReference type="InterPro" id="IPR036390">
    <property type="entry name" value="WH_DNA-bd_sf"/>
</dbReference>
<dbReference type="InterPro" id="IPR058163">
    <property type="entry name" value="LysR-type_TF_proteobact-type"/>
</dbReference>
<dbReference type="GO" id="GO:0006351">
    <property type="term" value="P:DNA-templated transcription"/>
    <property type="evidence" value="ECO:0007669"/>
    <property type="project" value="TreeGrafter"/>
</dbReference>
<accession>A0A444I8S7</accession>
<dbReference type="RefSeq" id="WP_128404333.1">
    <property type="nucleotide sequence ID" value="NZ_SBHW01000077.1"/>
</dbReference>
<dbReference type="AlphaFoldDB" id="A0A444I8S7"/>
<evidence type="ECO:0000256" key="7">
    <source>
        <dbReference type="ARBA" id="ARBA00083243"/>
    </source>
</evidence>
<evidence type="ECO:0000256" key="2">
    <source>
        <dbReference type="ARBA" id="ARBA00023015"/>
    </source>
</evidence>
<keyword evidence="2" id="KW-0805">Transcription regulation</keyword>
<evidence type="ECO:0000256" key="3">
    <source>
        <dbReference type="ARBA" id="ARBA00023125"/>
    </source>
</evidence>
<reference evidence="9 10" key="1">
    <citation type="submission" date="2019-01" db="EMBL/GenBank/DDBJ databases">
        <title>RHIZO-ID as a novel technology for direct rhizobia identification.</title>
        <authorList>
            <person name="De Meyer S.E."/>
        </authorList>
    </citation>
    <scope>NUCLEOTIDE SEQUENCE [LARGE SCALE GENOMIC DNA]</scope>
    <source>
        <strain evidence="9 10">WSM448</strain>
    </source>
</reference>
<keyword evidence="3" id="KW-0238">DNA-binding</keyword>
<organism evidence="9 10">
    <name type="scientific">Rhizobium leguminosarum</name>
    <dbReference type="NCBI Taxonomy" id="384"/>
    <lineage>
        <taxon>Bacteria</taxon>
        <taxon>Pseudomonadati</taxon>
        <taxon>Pseudomonadota</taxon>
        <taxon>Alphaproteobacteria</taxon>
        <taxon>Hyphomicrobiales</taxon>
        <taxon>Rhizobiaceae</taxon>
        <taxon>Rhizobium/Agrobacterium group</taxon>
        <taxon>Rhizobium</taxon>
    </lineage>
</organism>
<evidence type="ECO:0000313" key="9">
    <source>
        <dbReference type="EMBL" id="RWX34986.1"/>
    </source>
</evidence>
<protein>
    <recommendedName>
        <fullName evidence="6">HTH-type transcriptional regulator TtuA</fullName>
    </recommendedName>
    <alternativeName>
        <fullName evidence="7">Tartrate utilization transcriptional regulator</fullName>
    </alternativeName>
</protein>
<proteinExistence type="inferred from homology"/>
<dbReference type="PANTHER" id="PTHR30537:SF5">
    <property type="entry name" value="HTH-TYPE TRANSCRIPTIONAL ACTIVATOR TTDR-RELATED"/>
    <property type="match status" value="1"/>
</dbReference>
<dbReference type="InterPro" id="IPR036388">
    <property type="entry name" value="WH-like_DNA-bd_sf"/>
</dbReference>
<evidence type="ECO:0000256" key="6">
    <source>
        <dbReference type="ARBA" id="ARBA00067332"/>
    </source>
</evidence>
<dbReference type="InterPro" id="IPR005119">
    <property type="entry name" value="LysR_subst-bd"/>
</dbReference>
<name>A0A444I8S7_RHILE</name>
<dbReference type="CDD" id="cd08471">
    <property type="entry name" value="PBP2_CrgA_like_2"/>
    <property type="match status" value="1"/>
</dbReference>
<gene>
    <name evidence="9" type="ORF">EHI47_06475</name>
</gene>
<dbReference type="GO" id="GO:0043565">
    <property type="term" value="F:sequence-specific DNA binding"/>
    <property type="evidence" value="ECO:0007669"/>
    <property type="project" value="TreeGrafter"/>
</dbReference>
<dbReference type="Pfam" id="PF03466">
    <property type="entry name" value="LysR_substrate"/>
    <property type="match status" value="1"/>
</dbReference>